<accession>A0ABV9ATN9</accession>
<name>A0ABV9ATN9_9ACTN</name>
<protein>
    <submittedName>
        <fullName evidence="1">DUF2255 family protein</fullName>
    </submittedName>
</protein>
<proteinExistence type="predicted"/>
<reference evidence="2" key="1">
    <citation type="journal article" date="2019" name="Int. J. Syst. Evol. Microbiol.">
        <title>The Global Catalogue of Microorganisms (GCM) 10K type strain sequencing project: providing services to taxonomists for standard genome sequencing and annotation.</title>
        <authorList>
            <consortium name="The Broad Institute Genomics Platform"/>
            <consortium name="The Broad Institute Genome Sequencing Center for Infectious Disease"/>
            <person name="Wu L."/>
            <person name="Ma J."/>
        </authorList>
    </citation>
    <scope>NUCLEOTIDE SEQUENCE [LARGE SCALE GENOMIC DNA]</scope>
    <source>
        <strain evidence="2">CGMCC 4.7177</strain>
    </source>
</reference>
<evidence type="ECO:0000313" key="2">
    <source>
        <dbReference type="Proteomes" id="UP001595839"/>
    </source>
</evidence>
<dbReference type="EMBL" id="JBHSFK010000015">
    <property type="protein sequence ID" value="MFC4502486.1"/>
    <property type="molecule type" value="Genomic_DNA"/>
</dbReference>
<keyword evidence="2" id="KW-1185">Reference proteome</keyword>
<sequence>MTTTAPWTDDELDRVGSAEELEVASRRRDGELGGWRTIWVVRVDDDIYVRSVNGPTSAWFRGTRARHEGRIEAGGVEKDVAFEDVDGEINDAVDTAYRTKYGRYSANTIQRITSSTAGSTTMRLLPR</sequence>
<organism evidence="1 2">
    <name type="scientific">Streptomyces vulcanius</name>
    <dbReference type="NCBI Taxonomy" id="1441876"/>
    <lineage>
        <taxon>Bacteria</taxon>
        <taxon>Bacillati</taxon>
        <taxon>Actinomycetota</taxon>
        <taxon>Actinomycetes</taxon>
        <taxon>Kitasatosporales</taxon>
        <taxon>Streptomycetaceae</taxon>
        <taxon>Streptomyces</taxon>
    </lineage>
</organism>
<dbReference type="RefSeq" id="WP_381174937.1">
    <property type="nucleotide sequence ID" value="NZ_JBHSFK010000015.1"/>
</dbReference>
<dbReference type="Proteomes" id="UP001595839">
    <property type="component" value="Unassembled WGS sequence"/>
</dbReference>
<gene>
    <name evidence="1" type="ORF">ACFPIH_23660</name>
</gene>
<evidence type="ECO:0000313" key="1">
    <source>
        <dbReference type="EMBL" id="MFC4502486.1"/>
    </source>
</evidence>
<comment type="caution">
    <text evidence="1">The sequence shown here is derived from an EMBL/GenBank/DDBJ whole genome shotgun (WGS) entry which is preliminary data.</text>
</comment>
<dbReference type="Pfam" id="PF10012">
    <property type="entry name" value="DUF2255"/>
    <property type="match status" value="1"/>
</dbReference>
<dbReference type="InterPro" id="IPR016888">
    <property type="entry name" value="UCP028498"/>
</dbReference>